<comment type="pathway">
    <text evidence="2">Protein modification; protein ubiquitination.</text>
</comment>
<name>A0A2I0W2A1_9ASPA</name>
<evidence type="ECO:0000259" key="5">
    <source>
        <dbReference type="PROSITE" id="PS51698"/>
    </source>
</evidence>
<dbReference type="SUPFAM" id="SSF57850">
    <property type="entry name" value="RING/U-box"/>
    <property type="match status" value="1"/>
</dbReference>
<dbReference type="InterPro" id="IPR013083">
    <property type="entry name" value="Znf_RING/FYVE/PHD"/>
</dbReference>
<accession>A0A2I0W2A1</accession>
<dbReference type="GO" id="GO:0061630">
    <property type="term" value="F:ubiquitin protein ligase activity"/>
    <property type="evidence" value="ECO:0007669"/>
    <property type="project" value="UniProtKB-EC"/>
</dbReference>
<dbReference type="Pfam" id="PF04564">
    <property type="entry name" value="U-box"/>
    <property type="match status" value="1"/>
</dbReference>
<evidence type="ECO:0000313" key="6">
    <source>
        <dbReference type="EMBL" id="PKU69789.1"/>
    </source>
</evidence>
<dbReference type="Gene3D" id="3.30.40.10">
    <property type="entry name" value="Zinc/RING finger domain, C3HC4 (zinc finger)"/>
    <property type="match status" value="1"/>
</dbReference>
<dbReference type="PANTHER" id="PTHR45958:SF11">
    <property type="entry name" value="RING-TYPE E3 UBIQUITIN TRANSFERASE"/>
    <property type="match status" value="1"/>
</dbReference>
<evidence type="ECO:0000256" key="2">
    <source>
        <dbReference type="ARBA" id="ARBA00004906"/>
    </source>
</evidence>
<dbReference type="PROSITE" id="PS51698">
    <property type="entry name" value="U_BOX"/>
    <property type="match status" value="1"/>
</dbReference>
<evidence type="ECO:0000256" key="4">
    <source>
        <dbReference type="ARBA" id="ARBA00022679"/>
    </source>
</evidence>
<reference evidence="6 7" key="2">
    <citation type="journal article" date="2017" name="Nature">
        <title>The Apostasia genome and the evolution of orchids.</title>
        <authorList>
            <person name="Zhang G.Q."/>
            <person name="Liu K.W."/>
            <person name="Li Z."/>
            <person name="Lohaus R."/>
            <person name="Hsiao Y.Y."/>
            <person name="Niu S.C."/>
            <person name="Wang J.Y."/>
            <person name="Lin Y.C."/>
            <person name="Xu Q."/>
            <person name="Chen L.J."/>
            <person name="Yoshida K."/>
            <person name="Fujiwara S."/>
            <person name="Wang Z.W."/>
            <person name="Zhang Y.Q."/>
            <person name="Mitsuda N."/>
            <person name="Wang M."/>
            <person name="Liu G.H."/>
            <person name="Pecoraro L."/>
            <person name="Huang H.X."/>
            <person name="Xiao X.J."/>
            <person name="Lin M."/>
            <person name="Wu X.Y."/>
            <person name="Wu W.L."/>
            <person name="Chen Y.Y."/>
            <person name="Chang S.B."/>
            <person name="Sakamoto S."/>
            <person name="Ohme-Takagi M."/>
            <person name="Yagi M."/>
            <person name="Zeng S.J."/>
            <person name="Shen C.Y."/>
            <person name="Yeh C.M."/>
            <person name="Luo Y.B."/>
            <person name="Tsai W.C."/>
            <person name="Van de Peer Y."/>
            <person name="Liu Z.J."/>
        </authorList>
    </citation>
    <scope>NUCLEOTIDE SEQUENCE [LARGE SCALE GENOMIC DNA]</scope>
    <source>
        <tissue evidence="6">The whole plant</tissue>
    </source>
</reference>
<keyword evidence="4" id="KW-0808">Transferase</keyword>
<dbReference type="InterPro" id="IPR052608">
    <property type="entry name" value="U-box_domain_protein"/>
</dbReference>
<comment type="catalytic activity">
    <reaction evidence="1">
        <text>S-ubiquitinyl-[E2 ubiquitin-conjugating enzyme]-L-cysteine + [acceptor protein]-L-lysine = [E2 ubiquitin-conjugating enzyme]-L-cysteine + N(6)-ubiquitinyl-[acceptor protein]-L-lysine.</text>
        <dbReference type="EC" id="2.3.2.27"/>
    </reaction>
</comment>
<dbReference type="Gene3D" id="1.25.10.10">
    <property type="entry name" value="Leucine-rich Repeat Variant"/>
    <property type="match status" value="3"/>
</dbReference>
<dbReference type="UniPathway" id="UPA00143"/>
<proteinExistence type="predicted"/>
<dbReference type="InterPro" id="IPR011989">
    <property type="entry name" value="ARM-like"/>
</dbReference>
<organism evidence="6 7">
    <name type="scientific">Dendrobium catenatum</name>
    <dbReference type="NCBI Taxonomy" id="906689"/>
    <lineage>
        <taxon>Eukaryota</taxon>
        <taxon>Viridiplantae</taxon>
        <taxon>Streptophyta</taxon>
        <taxon>Embryophyta</taxon>
        <taxon>Tracheophyta</taxon>
        <taxon>Spermatophyta</taxon>
        <taxon>Magnoliopsida</taxon>
        <taxon>Liliopsida</taxon>
        <taxon>Asparagales</taxon>
        <taxon>Orchidaceae</taxon>
        <taxon>Epidendroideae</taxon>
        <taxon>Malaxideae</taxon>
        <taxon>Dendrobiinae</taxon>
        <taxon>Dendrobium</taxon>
    </lineage>
</organism>
<gene>
    <name evidence="6" type="primary">PUB42</name>
    <name evidence="6" type="ORF">MA16_Dca019065</name>
</gene>
<protein>
    <recommendedName>
        <fullName evidence="3">RING-type E3 ubiquitin transferase</fullName>
        <ecNumber evidence="3">2.3.2.27</ecNumber>
    </recommendedName>
</protein>
<dbReference type="InterPro" id="IPR016024">
    <property type="entry name" value="ARM-type_fold"/>
</dbReference>
<dbReference type="Proteomes" id="UP000233837">
    <property type="component" value="Unassembled WGS sequence"/>
</dbReference>
<dbReference type="PANTHER" id="PTHR45958">
    <property type="entry name" value="RING-TYPE E3 UBIQUITIN TRANSFERASE"/>
    <property type="match status" value="1"/>
</dbReference>
<dbReference type="InterPro" id="IPR003613">
    <property type="entry name" value="Ubox_domain"/>
</dbReference>
<dbReference type="EC" id="2.3.2.27" evidence="3"/>
<dbReference type="EMBL" id="KZ502999">
    <property type="protein sequence ID" value="PKU69789.1"/>
    <property type="molecule type" value="Genomic_DNA"/>
</dbReference>
<evidence type="ECO:0000256" key="1">
    <source>
        <dbReference type="ARBA" id="ARBA00000900"/>
    </source>
</evidence>
<reference evidence="6 7" key="1">
    <citation type="journal article" date="2016" name="Sci. Rep.">
        <title>The Dendrobium catenatum Lindl. genome sequence provides insights into polysaccharide synthase, floral development and adaptive evolution.</title>
        <authorList>
            <person name="Zhang G.Q."/>
            <person name="Xu Q."/>
            <person name="Bian C."/>
            <person name="Tsai W.C."/>
            <person name="Yeh C.M."/>
            <person name="Liu K.W."/>
            <person name="Yoshida K."/>
            <person name="Zhang L.S."/>
            <person name="Chang S.B."/>
            <person name="Chen F."/>
            <person name="Shi Y."/>
            <person name="Su Y.Y."/>
            <person name="Zhang Y.Q."/>
            <person name="Chen L.J."/>
            <person name="Yin Y."/>
            <person name="Lin M."/>
            <person name="Huang H."/>
            <person name="Deng H."/>
            <person name="Wang Z.W."/>
            <person name="Zhu S.L."/>
            <person name="Zhao X."/>
            <person name="Deng C."/>
            <person name="Niu S.C."/>
            <person name="Huang J."/>
            <person name="Wang M."/>
            <person name="Liu G.H."/>
            <person name="Yang H.J."/>
            <person name="Xiao X.J."/>
            <person name="Hsiao Y.Y."/>
            <person name="Wu W.L."/>
            <person name="Chen Y.Y."/>
            <person name="Mitsuda N."/>
            <person name="Ohme-Takagi M."/>
            <person name="Luo Y.B."/>
            <person name="Van de Peer Y."/>
            <person name="Liu Z.J."/>
        </authorList>
    </citation>
    <scope>NUCLEOTIDE SEQUENCE [LARGE SCALE GENOMIC DNA]</scope>
    <source>
        <tissue evidence="6">The whole plant</tissue>
    </source>
</reference>
<dbReference type="OrthoDB" id="26899at2759"/>
<dbReference type="SMART" id="SM00504">
    <property type="entry name" value="Ubox"/>
    <property type="match status" value="1"/>
</dbReference>
<keyword evidence="7" id="KW-1185">Reference proteome</keyword>
<evidence type="ECO:0000256" key="3">
    <source>
        <dbReference type="ARBA" id="ARBA00012483"/>
    </source>
</evidence>
<dbReference type="AlphaFoldDB" id="A0A2I0W2A1"/>
<evidence type="ECO:0000313" key="7">
    <source>
        <dbReference type="Proteomes" id="UP000233837"/>
    </source>
</evidence>
<dbReference type="SUPFAM" id="SSF48371">
    <property type="entry name" value="ARM repeat"/>
    <property type="match status" value="3"/>
</dbReference>
<feature type="domain" description="U-box" evidence="5">
    <location>
        <begin position="214"/>
        <end position="291"/>
    </location>
</feature>
<dbReference type="GO" id="GO:0016567">
    <property type="term" value="P:protein ubiquitination"/>
    <property type="evidence" value="ECO:0007669"/>
    <property type="project" value="UniProtKB-UniPathway"/>
</dbReference>
<sequence>MDFLTNGRDEALKKVFEGLSDLIASAETIQHEEDILHRYAGFMIHVRELIRKLQSQPATTNSVGLLLRMETEVNKAREVIDGYKSRNRLSRPFRYRSVVSKLNQSSKEIYAVLQLLPLTEINTALNIKEAADAIIHGIESIQLKLSTNTNAILSSLDQYVSENSGNQHQTSPSLGFRVARPKGIASSSVCPLPFQIQVQEEGDRPHTDSYQQLPPSSFFLCPLTGEVLEDPVSVSCDHSFEKKAIEDYFHAGQNLCPLCSKELSSSGNLELTSNSTLRNSILEWKRREERTNAERNAKKKFIDTAAKITLDNMEDTNRAIGDLHDLMIKIPSCVSAATDSSCKLVPKLAELLMNDSSENTSTVLQCLLLIARFSDENKEKIGKRGVIKCLLKHSMTEPNAVAVLLELSRNKVVAGKIEGIPYSSHILISFLDKPSSPVAEMARKVLENLTIDIKSTVMMAKFGFFTPFLVQFNSQDISDEIRAYMAEELAQIQLSETYARNLENEQLIVHLTEMLSCHYPSGKMASLKCIKQFIAFNELRTCFLKNECAVPALLCLINSKTVEEELKQKALEILILLIQTSQPSHPGLQSLFSSNGIQDIINQVTTSAPADQISLLRLLLVMAQNSAATGEWIVSDHHAMSFFFSAIILDQNNQVKVNALKLISYFAGNHHIVFPSSPSKESIVSSLIALLTEKRIDEELYAAAASILIHLPANDKCINKLLLNSAVLKSIHALITHSNISYLLLENAFGVLLHCVKQSQSNPKFQKKACNLLRTDLIETLSTGSTLAKQRVAMILSHLSRCTTDSSLEPSSSQSSHFGRRRLVNIRMSVKEVDGCPVHKSSCSQQRSICLVMDKAVKPLIEMMKTMEFGLTEAALAALDTLFDPGCSFIGAATTIVESHGATPILEVLERGELNAKEQTLELFSKICGHPGITEMELDRFKGLLLNIVRKDDRLKNKAEKILKDLV</sequence>